<feature type="compositionally biased region" description="Low complexity" evidence="19">
    <location>
        <begin position="451"/>
        <end position="467"/>
    </location>
</feature>
<feature type="compositionally biased region" description="Basic and acidic residues" evidence="19">
    <location>
        <begin position="2181"/>
        <end position="2197"/>
    </location>
</feature>
<evidence type="ECO:0000256" key="19">
    <source>
        <dbReference type="SAM" id="MobiDB-lite"/>
    </source>
</evidence>
<comment type="subcellular location">
    <subcellularLocation>
        <location evidence="3">Nucleus</location>
    </subcellularLocation>
</comment>
<feature type="domain" description="DEAD-box RNA helicase Q" evidence="22">
    <location>
        <begin position="1717"/>
        <end position="1745"/>
    </location>
</feature>
<feature type="compositionally biased region" description="Acidic residues" evidence="19">
    <location>
        <begin position="1611"/>
        <end position="1631"/>
    </location>
</feature>
<dbReference type="FunFam" id="3.30.70.590:FF:000003">
    <property type="entry name" value="Poly(A) polymerase"/>
    <property type="match status" value="1"/>
</dbReference>
<keyword evidence="11" id="KW-0378">Hydrolase</keyword>
<dbReference type="PRINTS" id="PR00301">
    <property type="entry name" value="HEATSHOCK70"/>
</dbReference>
<accession>A0A5N6L4B6</accession>
<evidence type="ECO:0000259" key="21">
    <source>
        <dbReference type="PROSITE" id="PS51194"/>
    </source>
</evidence>
<dbReference type="SUPFAM" id="SSF55003">
    <property type="entry name" value="PAP/Archaeal CCA-adding enzyme, C-terminal domain"/>
    <property type="match status" value="1"/>
</dbReference>
<dbReference type="CDD" id="cd10170">
    <property type="entry name" value="ASKHA_NBD_HSP70"/>
    <property type="match status" value="1"/>
</dbReference>
<dbReference type="CDD" id="cd17947">
    <property type="entry name" value="DEADc_DDX27"/>
    <property type="match status" value="1"/>
</dbReference>
<dbReference type="Gene3D" id="3.30.420.40">
    <property type="match status" value="2"/>
</dbReference>
<feature type="region of interest" description="Disordered" evidence="19">
    <location>
        <begin position="736"/>
        <end position="854"/>
    </location>
</feature>
<dbReference type="Gene3D" id="3.40.50.300">
    <property type="entry name" value="P-loop containing nucleotide triphosphate hydrolases"/>
    <property type="match status" value="2"/>
</dbReference>
<keyword evidence="10" id="KW-0547">Nucleotide-binding</keyword>
<dbReference type="Proteomes" id="UP000327013">
    <property type="component" value="Unassembled WGS sequence"/>
</dbReference>
<evidence type="ECO:0000259" key="22">
    <source>
        <dbReference type="PROSITE" id="PS51195"/>
    </source>
</evidence>
<dbReference type="FunFam" id="3.30.460.10:FF:000002">
    <property type="entry name" value="Poly(A) polymerase alpha, putative"/>
    <property type="match status" value="1"/>
</dbReference>
<evidence type="ECO:0000256" key="12">
    <source>
        <dbReference type="ARBA" id="ARBA00022806"/>
    </source>
</evidence>
<sequence length="2281" mass="252045">MSVNGQAREARHGITGALSLQMPDQKELDLNEQLLLELKRNNNFESPEDTQKRVSALNTIQKVVTAFVKLVAKNKGMSQNAINEANGRVFTYGSYRLGVYGPGSDIDTLLVAPKFVSREDFFDHFPKLLEEMSAPGAIEELKAVPDAFVPIIKLEYSGIDIDLIFARLSVSAIPAALDLRDNELLRGLNETEMRCLNGTRVTDEMLSLVPQVKTFRHALRGIKLWAQRRAVYANIMGFPGGVAWALMVARICQMYPQATGAKVIVKFFYLMARWQWPEPIMLKQIEQPGPFPSRIWNPAVNRSDRNHLMPIITPAFPSMCATHNITHSTQAVIKKELERGREVTEKIFDGKLPWSSLFEKHSFFPKDYKYYLNVNSASRTNDAQLIWSGLVESKVRRLVSSIEMAQLGIEIARPFTKGFSRIHECHSEKEIDDVLQGDLQHQAKDTKTETTEAANDAAHQAAAQGNADKMEMPKLEPLEASANGSSTPKATYIYTTSYYIGLELGEASKSLDISNCTREFVRQCKEWPQYDENINSVRVVFTRNYDLPNDVFEEGETRPTKKGAKKSKSKTSQNGDSASKKRSFSAANVDVGSNYRRQEATMSCVALTTEHRSQKRTASDNSADLVRTVSARRRAPKRDPACTREGGDTAAVKIALGRELGQGTWGGQPSERQRNVALGTIRGACKAQLPSLHQRRRRRRLRRRVGRGVVLVFPRCQSVSGDFASALCPLFSTTPTCASSSNHTPNGSSTNLSTTTSNTSPQQTPQSQSNASQTSIPMNPPPPPNTLGRPPSYPYAPPTQHSALAAAAPQGRPTSPLPPPIHTGAPTQPPYPNQNQMYGAPPPSGPPSYTAAQPAPSGYGYGAYNRPAEVEGAGRSKAQLIVGIDFGTTFSGVAFAFATNTEAKEDIITEWPGAGNQTKQKIPTVLYYDQYQKVVGWGPDIADALAPTGYPKPGVQKVEWFKLQLMLSGNTYIDPINLPPLPPGKSEIDVAADYLFKLRTAMRNQLQKTLGDVFQREERNIRYFLTVPAIWNDAGKAATRQAAIQAGFLRDENDNRLTLITEPEAAAQFCAKTGLLSLKIHDAVLIVDCGGGTVDLIAYEVEEEQPFSVAECTAGSGDSCGSTALNRNFSNILRAKIRKMKLPDGSRTAGRVYAKCIMDFENRIKADFRNNGQKWAVDVGIEAEFPEAGIEEGYMTFTNEEILQCFEPVVNRILELVRNQIIAIQAQNRSLQNVLVVGGFGASEYLFQQIQLHVPPQFSSKVVRPMDSVAAIVKGAVTAGITERVVTSRVARRHYLMATLQPFKEGHHPEQYRVPSLDGKDRCKYTRQIFVQKGQRVKIGEPVKVSFFRQVAPGATLMYEDVLYACDDDVCPEYTKDPRIKEVVTLTSDLSRKNLEKDFERMDTPQGTFYRVYFDIYLTLDGSEFNAELVCQGEVMGRCSARFRQQSSVQRLRSRLGFNQRVILLVVVNTARVSSVPNRDSICELESVWKGGSHKRSVRADSTKSRTRTFPANCSELIPRDPETFRILQGINWNYPPATMAPSAHPPKRRIDDDFVFTISDSDEDIPNFDGDDGENSEQEQDHATNGANGSAKRKRTDKKSKKSKKRKVESDEDEDDDKSLDGTTGEDDGALDPGFEFEVGAQEGVVADGWDLGKLERDEGRKVIAPTPHPDDLMFAAEGSASPEPEEDPEEIAKRNAFFAPEEKHDDPKKFAQTEASFQNMSLSRPILKGVAAIGFTQPTPIQSKTVPVALLGKDVVGGAVTGSGKTAAFIIPILERLLYRPKKVATTRVGILMPTRELAVQCFNVATKLATFTDITFALIVGGLSLREQEQTLKKRPDVVIATPGRFIDHMRNTASFAVENIEILVLDEADRMLEDGFADELNEVITTIPRKRQTMLFSATMTEDVDKLIRVGMTQPVRLLVDAKKQTVAGLTQEFIKLKAPKASSGARPGEEKDESRRLAYLLHLVTHTYTAKTIVFFPTKALAHRVKVLFALHGLRAAELHGSMSQEQRLAAIAAFRDGRATHLLATDLASRGLDIPRVETVINYSVPPQTATYLHRVGRTARAGRTGVACTLFASAKEPAAGAKSKAASERALLRPIMRVARGQKALIRTRTLPADAVAQLAATVRRQQDEIEDILREEKEERLLAQTERDVAKSDNLLRHGEEIAARPRRTWFQTEREKGLAKEVGREERVGAVGGGADGGAKKKLGKLSNKQKKALDARDERAKTGGWKKGKDERDGRGVLKSSGDRNREKKKGREGARGGRGGRGGGRGRGRR</sequence>
<dbReference type="EC" id="2.7.7.19" evidence="5"/>
<dbReference type="Pfam" id="PF04928">
    <property type="entry name" value="PAP_central"/>
    <property type="match status" value="1"/>
</dbReference>
<dbReference type="GO" id="GO:0006397">
    <property type="term" value="P:mRNA processing"/>
    <property type="evidence" value="ECO:0007669"/>
    <property type="project" value="UniProtKB-KW"/>
</dbReference>
<dbReference type="InterPro" id="IPR007010">
    <property type="entry name" value="PolA_pol_RNA-bd_dom"/>
</dbReference>
<evidence type="ECO:0000256" key="4">
    <source>
        <dbReference type="ARBA" id="ARBA00010912"/>
    </source>
</evidence>
<evidence type="ECO:0000256" key="7">
    <source>
        <dbReference type="ARBA" id="ARBA00022679"/>
    </source>
</evidence>
<keyword evidence="17" id="KW-0539">Nucleus</keyword>
<feature type="region of interest" description="Disordered" evidence="19">
    <location>
        <begin position="1665"/>
        <end position="1692"/>
    </location>
</feature>
<gene>
    <name evidence="23" type="ORF">FH972_025684</name>
</gene>
<feature type="region of interest" description="Disordered" evidence="19">
    <location>
        <begin position="550"/>
        <end position="591"/>
    </location>
</feature>
<keyword evidence="16" id="KW-0464">Manganese</keyword>
<comment type="cofactor">
    <cofactor evidence="1">
        <name>Mn(2+)</name>
        <dbReference type="ChEBI" id="CHEBI:29035"/>
    </cofactor>
</comment>
<evidence type="ECO:0000313" key="24">
    <source>
        <dbReference type="Proteomes" id="UP000327013"/>
    </source>
</evidence>
<feature type="compositionally biased region" description="Acidic residues" evidence="19">
    <location>
        <begin position="1562"/>
        <end position="1579"/>
    </location>
</feature>
<dbReference type="GO" id="GO:0016787">
    <property type="term" value="F:hydrolase activity"/>
    <property type="evidence" value="ECO:0007669"/>
    <property type="project" value="UniProtKB-KW"/>
</dbReference>
<dbReference type="GO" id="GO:0031123">
    <property type="term" value="P:RNA 3'-end processing"/>
    <property type="evidence" value="ECO:0007669"/>
    <property type="project" value="InterPro"/>
</dbReference>
<dbReference type="SMART" id="SM00490">
    <property type="entry name" value="HELICc"/>
    <property type="match status" value="1"/>
</dbReference>
<evidence type="ECO:0000256" key="18">
    <source>
        <dbReference type="PROSITE-ProRule" id="PRU00552"/>
    </source>
</evidence>
<dbReference type="Pfam" id="PF00271">
    <property type="entry name" value="Helicase_C"/>
    <property type="match status" value="1"/>
</dbReference>
<dbReference type="InterPro" id="IPR000629">
    <property type="entry name" value="RNA-helicase_DEAD-box_CS"/>
</dbReference>
<dbReference type="GO" id="GO:0005524">
    <property type="term" value="F:ATP binding"/>
    <property type="evidence" value="ECO:0007669"/>
    <property type="project" value="UniProtKB-KW"/>
</dbReference>
<evidence type="ECO:0000256" key="16">
    <source>
        <dbReference type="ARBA" id="ARBA00023211"/>
    </source>
</evidence>
<comment type="cofactor">
    <cofactor evidence="2">
        <name>Mg(2+)</name>
        <dbReference type="ChEBI" id="CHEBI:18420"/>
    </cofactor>
</comment>
<dbReference type="EMBL" id="VIBQ01000062">
    <property type="protein sequence ID" value="KAB8556648.1"/>
    <property type="molecule type" value="Genomic_DNA"/>
</dbReference>
<feature type="compositionally biased region" description="Basic residues" evidence="19">
    <location>
        <begin position="2209"/>
        <end position="2220"/>
    </location>
</feature>
<feature type="domain" description="Helicase C-terminal" evidence="21">
    <location>
        <begin position="1964"/>
        <end position="2121"/>
    </location>
</feature>
<feature type="compositionally biased region" description="Basic residues" evidence="19">
    <location>
        <begin position="560"/>
        <end position="569"/>
    </location>
</feature>
<dbReference type="InterPro" id="IPR001650">
    <property type="entry name" value="Helicase_C-like"/>
</dbReference>
<dbReference type="SUPFAM" id="SSF52540">
    <property type="entry name" value="P-loop containing nucleoside triphosphate hydrolases"/>
    <property type="match status" value="2"/>
</dbReference>
<dbReference type="PANTHER" id="PTHR10682:SF10">
    <property type="entry name" value="POLYNUCLEOTIDE ADENYLYLTRANSFERASE"/>
    <property type="match status" value="1"/>
</dbReference>
<evidence type="ECO:0000256" key="8">
    <source>
        <dbReference type="ARBA" id="ARBA00022695"/>
    </source>
</evidence>
<dbReference type="GO" id="GO:0140662">
    <property type="term" value="F:ATP-dependent protein folding chaperone"/>
    <property type="evidence" value="ECO:0007669"/>
    <property type="project" value="InterPro"/>
</dbReference>
<dbReference type="Gene3D" id="3.30.70.590">
    <property type="entry name" value="Poly(A) polymerase predicted RNA binding domain"/>
    <property type="match status" value="1"/>
</dbReference>
<keyword evidence="24" id="KW-1185">Reference proteome</keyword>
<feature type="short sequence motif" description="Q motif" evidence="18">
    <location>
        <begin position="1717"/>
        <end position="1745"/>
    </location>
</feature>
<dbReference type="InterPro" id="IPR014014">
    <property type="entry name" value="RNA_helicase_DEAD_Q_motif"/>
</dbReference>
<keyword evidence="9" id="KW-0479">Metal-binding</keyword>
<keyword evidence="6" id="KW-0507">mRNA processing</keyword>
<reference evidence="23 24" key="1">
    <citation type="submission" date="2019-06" db="EMBL/GenBank/DDBJ databases">
        <title>A chromosomal-level reference genome of Carpinus fangiana (Coryloideae, Betulaceae).</title>
        <authorList>
            <person name="Yang X."/>
            <person name="Wang Z."/>
            <person name="Zhang L."/>
            <person name="Hao G."/>
            <person name="Liu J."/>
            <person name="Yang Y."/>
        </authorList>
    </citation>
    <scope>NUCLEOTIDE SEQUENCE [LARGE SCALE GENOMIC DNA]</scope>
    <source>
        <strain evidence="23">Cfa_2016G</strain>
        <tissue evidence="23">Leaf</tissue>
    </source>
</reference>
<feature type="compositionally biased region" description="Basic residues" evidence="19">
    <location>
        <begin position="1592"/>
        <end position="1608"/>
    </location>
</feature>
<proteinExistence type="inferred from homology"/>
<feature type="region of interest" description="Disordered" evidence="19">
    <location>
        <begin position="2175"/>
        <end position="2281"/>
    </location>
</feature>
<comment type="similarity">
    <text evidence="4">Belongs to the poly(A) polymerase family.</text>
</comment>
<keyword evidence="15" id="KW-0694">RNA-binding</keyword>
<evidence type="ECO:0000259" key="20">
    <source>
        <dbReference type="PROSITE" id="PS51192"/>
    </source>
</evidence>
<feature type="compositionally biased region" description="Pro residues" evidence="19">
    <location>
        <begin position="815"/>
        <end position="832"/>
    </location>
</feature>
<dbReference type="InterPro" id="IPR007012">
    <property type="entry name" value="PolA_pol_cen_dom"/>
</dbReference>
<dbReference type="InterPro" id="IPR043519">
    <property type="entry name" value="NT_sf"/>
</dbReference>
<dbReference type="Pfam" id="PF00270">
    <property type="entry name" value="DEAD"/>
    <property type="match status" value="1"/>
</dbReference>
<dbReference type="CDD" id="cd05402">
    <property type="entry name" value="NT_PAP_TUTase"/>
    <property type="match status" value="1"/>
</dbReference>
<dbReference type="Pfam" id="PF04926">
    <property type="entry name" value="PAP_RNA-bind"/>
    <property type="match status" value="1"/>
</dbReference>
<dbReference type="GO" id="GO:0003724">
    <property type="term" value="F:RNA helicase activity"/>
    <property type="evidence" value="ECO:0007669"/>
    <property type="project" value="InterPro"/>
</dbReference>
<evidence type="ECO:0000313" key="23">
    <source>
        <dbReference type="EMBL" id="KAB8556648.1"/>
    </source>
</evidence>
<dbReference type="InterPro" id="IPR014001">
    <property type="entry name" value="Helicase_ATP-bd"/>
</dbReference>
<dbReference type="OrthoDB" id="546249at2759"/>
<evidence type="ECO:0000256" key="10">
    <source>
        <dbReference type="ARBA" id="ARBA00022741"/>
    </source>
</evidence>
<dbReference type="PROSITE" id="PS51195">
    <property type="entry name" value="Q_MOTIF"/>
    <property type="match status" value="1"/>
</dbReference>
<evidence type="ECO:0000256" key="13">
    <source>
        <dbReference type="ARBA" id="ARBA00022840"/>
    </source>
</evidence>
<dbReference type="Pfam" id="PF20750">
    <property type="entry name" value="PAP_NTPase"/>
    <property type="match status" value="1"/>
</dbReference>
<dbReference type="Gene3D" id="3.30.460.10">
    <property type="entry name" value="Beta Polymerase, domain 2"/>
    <property type="match status" value="1"/>
</dbReference>
<evidence type="ECO:0000256" key="5">
    <source>
        <dbReference type="ARBA" id="ARBA00012388"/>
    </source>
</evidence>
<dbReference type="PROSITE" id="PS00039">
    <property type="entry name" value="DEAD_ATP_HELICASE"/>
    <property type="match status" value="1"/>
</dbReference>
<evidence type="ECO:0000256" key="1">
    <source>
        <dbReference type="ARBA" id="ARBA00001936"/>
    </source>
</evidence>
<dbReference type="SUPFAM" id="SSF81301">
    <property type="entry name" value="Nucleotidyltransferase"/>
    <property type="match status" value="1"/>
</dbReference>
<keyword evidence="14" id="KW-0460">Magnesium</keyword>
<keyword evidence="8" id="KW-0548">Nucleotidyltransferase</keyword>
<evidence type="ECO:0000256" key="3">
    <source>
        <dbReference type="ARBA" id="ARBA00004123"/>
    </source>
</evidence>
<dbReference type="PROSITE" id="PS51192">
    <property type="entry name" value="HELICASE_ATP_BIND_1"/>
    <property type="match status" value="1"/>
</dbReference>
<dbReference type="FunFam" id="1.10.1410.10:FF:000001">
    <property type="entry name" value="Putative poly(A) polymerase gamma"/>
    <property type="match status" value="1"/>
</dbReference>
<protein>
    <recommendedName>
        <fullName evidence="5">polynucleotide adenylyltransferase</fullName>
        <ecNumber evidence="5">2.7.7.19</ecNumber>
    </recommendedName>
</protein>
<dbReference type="InterPro" id="IPR011545">
    <property type="entry name" value="DEAD/DEAH_box_helicase_dom"/>
</dbReference>
<evidence type="ECO:0000256" key="14">
    <source>
        <dbReference type="ARBA" id="ARBA00022842"/>
    </source>
</evidence>
<dbReference type="GO" id="GO:1990817">
    <property type="term" value="F:poly(A) RNA polymerase activity"/>
    <property type="evidence" value="ECO:0007669"/>
    <property type="project" value="UniProtKB-EC"/>
</dbReference>
<dbReference type="CDD" id="cd18787">
    <property type="entry name" value="SF2_C_DEAD"/>
    <property type="match status" value="1"/>
</dbReference>
<dbReference type="Gene3D" id="1.10.1410.10">
    <property type="match status" value="1"/>
</dbReference>
<dbReference type="Gene3D" id="3.90.640.10">
    <property type="entry name" value="Actin, Chain A, domain 4"/>
    <property type="match status" value="1"/>
</dbReference>
<organism evidence="23 24">
    <name type="scientific">Carpinus fangiana</name>
    <dbReference type="NCBI Taxonomy" id="176857"/>
    <lineage>
        <taxon>Eukaryota</taxon>
        <taxon>Viridiplantae</taxon>
        <taxon>Streptophyta</taxon>
        <taxon>Embryophyta</taxon>
        <taxon>Tracheophyta</taxon>
        <taxon>Spermatophyta</taxon>
        <taxon>Magnoliopsida</taxon>
        <taxon>eudicotyledons</taxon>
        <taxon>Gunneridae</taxon>
        <taxon>Pentapetalae</taxon>
        <taxon>rosids</taxon>
        <taxon>fabids</taxon>
        <taxon>Fagales</taxon>
        <taxon>Betulaceae</taxon>
        <taxon>Carpinus</taxon>
    </lineage>
</organism>
<keyword evidence="13" id="KW-0067">ATP-binding</keyword>
<evidence type="ECO:0000256" key="17">
    <source>
        <dbReference type="ARBA" id="ARBA00023242"/>
    </source>
</evidence>
<evidence type="ECO:0000256" key="2">
    <source>
        <dbReference type="ARBA" id="ARBA00001946"/>
    </source>
</evidence>
<dbReference type="InterPro" id="IPR043129">
    <property type="entry name" value="ATPase_NBD"/>
</dbReference>
<dbReference type="InterPro" id="IPR013126">
    <property type="entry name" value="Hsp_70_fam"/>
</dbReference>
<feature type="compositionally biased region" description="Low complexity" evidence="19">
    <location>
        <begin position="744"/>
        <end position="777"/>
    </location>
</feature>
<name>A0A5N6L4B6_9ROSI</name>
<dbReference type="SUPFAM" id="SSF81631">
    <property type="entry name" value="PAP/OAS1 substrate-binding domain"/>
    <property type="match status" value="1"/>
</dbReference>
<dbReference type="InterPro" id="IPR011068">
    <property type="entry name" value="NuclTrfase_I-like_C"/>
</dbReference>
<comment type="caution">
    <text evidence="23">The sequence shown here is derived from an EMBL/GenBank/DDBJ whole genome shotgun (WGS) entry which is preliminary data.</text>
</comment>
<feature type="compositionally biased region" description="Basic and acidic residues" evidence="19">
    <location>
        <begin position="2221"/>
        <end position="2266"/>
    </location>
</feature>
<feature type="region of interest" description="Disordered" evidence="19">
    <location>
        <begin position="1562"/>
        <end position="1635"/>
    </location>
</feature>
<dbReference type="SMART" id="SM00487">
    <property type="entry name" value="DEXDc"/>
    <property type="match status" value="1"/>
</dbReference>
<dbReference type="InterPro" id="IPR048840">
    <property type="entry name" value="PolA_pol_NTPase"/>
</dbReference>
<feature type="domain" description="Helicase ATP-binding" evidence="20">
    <location>
        <begin position="1748"/>
        <end position="1922"/>
    </location>
</feature>
<feature type="compositionally biased region" description="Pro residues" evidence="19">
    <location>
        <begin position="778"/>
        <end position="797"/>
    </location>
</feature>
<feature type="region of interest" description="Disordered" evidence="19">
    <location>
        <begin position="442"/>
        <end position="468"/>
    </location>
</feature>
<evidence type="ECO:0000256" key="11">
    <source>
        <dbReference type="ARBA" id="ARBA00022801"/>
    </source>
</evidence>
<dbReference type="GO" id="GO:0003723">
    <property type="term" value="F:RNA binding"/>
    <property type="evidence" value="ECO:0007669"/>
    <property type="project" value="UniProtKB-KW"/>
</dbReference>
<dbReference type="GO" id="GO:0046872">
    <property type="term" value="F:metal ion binding"/>
    <property type="evidence" value="ECO:0007669"/>
    <property type="project" value="UniProtKB-KW"/>
</dbReference>
<dbReference type="InterPro" id="IPR027417">
    <property type="entry name" value="P-loop_NTPase"/>
</dbReference>
<dbReference type="PANTHER" id="PTHR10682">
    <property type="entry name" value="POLY A POLYMERASE"/>
    <property type="match status" value="1"/>
</dbReference>
<dbReference type="SUPFAM" id="SSF53067">
    <property type="entry name" value="Actin-like ATPase domain"/>
    <property type="match status" value="2"/>
</dbReference>
<keyword evidence="7" id="KW-0808">Transferase</keyword>
<dbReference type="Pfam" id="PF00012">
    <property type="entry name" value="HSP70"/>
    <property type="match status" value="1"/>
</dbReference>
<evidence type="ECO:0000256" key="15">
    <source>
        <dbReference type="ARBA" id="ARBA00022884"/>
    </source>
</evidence>
<dbReference type="PROSITE" id="PS51194">
    <property type="entry name" value="HELICASE_CTER"/>
    <property type="match status" value="1"/>
</dbReference>
<dbReference type="GO" id="GO:0005634">
    <property type="term" value="C:nucleus"/>
    <property type="evidence" value="ECO:0007669"/>
    <property type="project" value="UniProtKB-SubCell"/>
</dbReference>
<keyword evidence="12" id="KW-0347">Helicase</keyword>
<evidence type="ECO:0000256" key="6">
    <source>
        <dbReference type="ARBA" id="ARBA00022664"/>
    </source>
</evidence>
<evidence type="ECO:0000256" key="9">
    <source>
        <dbReference type="ARBA" id="ARBA00022723"/>
    </source>
</evidence>